<feature type="compositionally biased region" description="Basic residues" evidence="1">
    <location>
        <begin position="1"/>
        <end position="10"/>
    </location>
</feature>
<proteinExistence type="predicted"/>
<name>A0ABZ2KGA2_9BACT</name>
<keyword evidence="3" id="KW-1185">Reference proteome</keyword>
<protein>
    <submittedName>
        <fullName evidence="2">Uncharacterized protein</fullName>
    </submittedName>
</protein>
<reference evidence="2 3" key="1">
    <citation type="submission" date="2021-12" db="EMBL/GenBank/DDBJ databases">
        <title>Discovery of the Pendulisporaceae a myxobacterial family with distinct sporulation behavior and unique specialized metabolism.</title>
        <authorList>
            <person name="Garcia R."/>
            <person name="Popoff A."/>
            <person name="Bader C.D."/>
            <person name="Loehr J."/>
            <person name="Walesch S."/>
            <person name="Walt C."/>
            <person name="Boldt J."/>
            <person name="Bunk B."/>
            <person name="Haeckl F.J.F.P.J."/>
            <person name="Gunesch A.P."/>
            <person name="Birkelbach J."/>
            <person name="Nuebel U."/>
            <person name="Pietschmann T."/>
            <person name="Bach T."/>
            <person name="Mueller R."/>
        </authorList>
    </citation>
    <scope>NUCLEOTIDE SEQUENCE [LARGE SCALE GENOMIC DNA]</scope>
    <source>
        <strain evidence="2 3">MSr12523</strain>
    </source>
</reference>
<organism evidence="2 3">
    <name type="scientific">Pendulispora brunnea</name>
    <dbReference type="NCBI Taxonomy" id="2905690"/>
    <lineage>
        <taxon>Bacteria</taxon>
        <taxon>Pseudomonadati</taxon>
        <taxon>Myxococcota</taxon>
        <taxon>Myxococcia</taxon>
        <taxon>Myxococcales</taxon>
        <taxon>Sorangiineae</taxon>
        <taxon>Pendulisporaceae</taxon>
        <taxon>Pendulispora</taxon>
    </lineage>
</organism>
<sequence>MSMKRSKPRSSGKSQDAQEGDDFFAKPKEAEKNWEIEVASKPDEAFSPYALTTRFDKGQLVTHPKFGKGLVTFVEGTRIEILFQEGTKKLGHAAT</sequence>
<dbReference type="RefSeq" id="WP_394848310.1">
    <property type="nucleotide sequence ID" value="NZ_CP089982.1"/>
</dbReference>
<feature type="region of interest" description="Disordered" evidence="1">
    <location>
        <begin position="1"/>
        <end position="29"/>
    </location>
</feature>
<gene>
    <name evidence="2" type="ORF">LZC95_12715</name>
</gene>
<accession>A0ABZ2KGA2</accession>
<evidence type="ECO:0000256" key="1">
    <source>
        <dbReference type="SAM" id="MobiDB-lite"/>
    </source>
</evidence>
<dbReference type="Proteomes" id="UP001379533">
    <property type="component" value="Chromosome"/>
</dbReference>
<dbReference type="EMBL" id="CP089982">
    <property type="protein sequence ID" value="WXA97692.1"/>
    <property type="molecule type" value="Genomic_DNA"/>
</dbReference>
<evidence type="ECO:0000313" key="3">
    <source>
        <dbReference type="Proteomes" id="UP001379533"/>
    </source>
</evidence>
<evidence type="ECO:0000313" key="2">
    <source>
        <dbReference type="EMBL" id="WXA97692.1"/>
    </source>
</evidence>